<gene>
    <name evidence="1" type="ORF">RTCCBAU85039_6682</name>
    <name evidence="2" type="ORF">SAMN05216228_10815</name>
</gene>
<dbReference type="STRING" id="501024.RTCCBAU85039_6682"/>
<reference evidence="2 4" key="2">
    <citation type="submission" date="2016-10" db="EMBL/GenBank/DDBJ databases">
        <authorList>
            <person name="Varghese N."/>
            <person name="Submissions S."/>
        </authorList>
    </citation>
    <scope>NUCLEOTIDE SEQUENCE [LARGE SCALE GENOMIC DNA]</scope>
    <source>
        <strain evidence="2 4">CGMCC 1.7071</strain>
    </source>
</reference>
<dbReference type="EMBL" id="FNXB01000091">
    <property type="protein sequence ID" value="SEI21625.1"/>
    <property type="molecule type" value="Genomic_DNA"/>
</dbReference>
<protein>
    <submittedName>
        <fullName evidence="1">Uncharacterized protein</fullName>
    </submittedName>
</protein>
<reference evidence="1" key="3">
    <citation type="submission" date="2016-10" db="EMBL/GenBank/DDBJ databases">
        <authorList>
            <person name="de Groot N.N."/>
        </authorList>
    </citation>
    <scope>NUCLEOTIDE SEQUENCE [LARGE SCALE GENOMIC DNA]</scope>
    <source>
        <strain evidence="1">CCBAU85039</strain>
    </source>
</reference>
<evidence type="ECO:0000313" key="3">
    <source>
        <dbReference type="Proteomes" id="UP000183063"/>
    </source>
</evidence>
<accession>A0A1H8WVH9</accession>
<evidence type="ECO:0000313" key="4">
    <source>
        <dbReference type="Proteomes" id="UP000198939"/>
    </source>
</evidence>
<dbReference type="AlphaFoldDB" id="A0A1H8WVH9"/>
<dbReference type="Proteomes" id="UP000198939">
    <property type="component" value="Unassembled WGS sequence"/>
</dbReference>
<organism evidence="1 3">
    <name type="scientific">Rhizobium tibeticum</name>
    <dbReference type="NCBI Taxonomy" id="501024"/>
    <lineage>
        <taxon>Bacteria</taxon>
        <taxon>Pseudomonadati</taxon>
        <taxon>Pseudomonadota</taxon>
        <taxon>Alphaproteobacteria</taxon>
        <taxon>Hyphomicrobiales</taxon>
        <taxon>Rhizobiaceae</taxon>
        <taxon>Rhizobium/Agrobacterium group</taxon>
        <taxon>Rhizobium</taxon>
    </lineage>
</organism>
<reference evidence="3" key="1">
    <citation type="submission" date="2016-10" db="EMBL/GenBank/DDBJ databases">
        <authorList>
            <person name="Wibberg D."/>
        </authorList>
    </citation>
    <scope>NUCLEOTIDE SEQUENCE [LARGE SCALE GENOMIC DNA]</scope>
</reference>
<dbReference type="Proteomes" id="UP000183063">
    <property type="component" value="Unassembled WGS sequence"/>
</dbReference>
<proteinExistence type="predicted"/>
<name>A0A1H8WVH9_9HYPH</name>
<dbReference type="EMBL" id="FOCV01000081">
    <property type="protein sequence ID" value="SEP31631.1"/>
    <property type="molecule type" value="Genomic_DNA"/>
</dbReference>
<sequence>MRAQSKPFIVEVKSSRRTERRQSASIWGNLDLAAVAEEIAEELPRPAAVPEEAAGAQ</sequence>
<keyword evidence="4" id="KW-1185">Reference proteome</keyword>
<evidence type="ECO:0000313" key="2">
    <source>
        <dbReference type="EMBL" id="SEP31631.1"/>
    </source>
</evidence>
<evidence type="ECO:0000313" key="1">
    <source>
        <dbReference type="EMBL" id="SEI21625.1"/>
    </source>
</evidence>
<dbReference type="RefSeq" id="WP_167371657.1">
    <property type="nucleotide sequence ID" value="NZ_FNXB01000091.1"/>
</dbReference>